<comment type="caution">
    <text evidence="1">The sequence shown here is derived from an EMBL/GenBank/DDBJ whole genome shotgun (WGS) entry which is preliminary data.</text>
</comment>
<dbReference type="Proteomes" id="UP001602119">
    <property type="component" value="Unassembled WGS sequence"/>
</dbReference>
<evidence type="ECO:0000313" key="1">
    <source>
        <dbReference type="EMBL" id="MFF4777561.1"/>
    </source>
</evidence>
<protein>
    <submittedName>
        <fullName evidence="1">VVA0879 family protein</fullName>
    </submittedName>
</protein>
<evidence type="ECO:0000313" key="2">
    <source>
        <dbReference type="Proteomes" id="UP001602119"/>
    </source>
</evidence>
<reference evidence="1 2" key="1">
    <citation type="submission" date="2024-10" db="EMBL/GenBank/DDBJ databases">
        <title>The Natural Products Discovery Center: Release of the First 8490 Sequenced Strains for Exploring Actinobacteria Biosynthetic Diversity.</title>
        <authorList>
            <person name="Kalkreuter E."/>
            <person name="Kautsar S.A."/>
            <person name="Yang D."/>
            <person name="Bader C.D."/>
            <person name="Teijaro C.N."/>
            <person name="Fluegel L."/>
            <person name="Davis C.M."/>
            <person name="Simpson J.R."/>
            <person name="Lauterbach L."/>
            <person name="Steele A.D."/>
            <person name="Gui C."/>
            <person name="Meng S."/>
            <person name="Li G."/>
            <person name="Viehrig K."/>
            <person name="Ye F."/>
            <person name="Su P."/>
            <person name="Kiefer A.F."/>
            <person name="Nichols A."/>
            <person name="Cepeda A.J."/>
            <person name="Yan W."/>
            <person name="Fan B."/>
            <person name="Jiang Y."/>
            <person name="Adhikari A."/>
            <person name="Zheng C.-J."/>
            <person name="Schuster L."/>
            <person name="Cowan T.M."/>
            <person name="Smanski M.J."/>
            <person name="Chevrette M.G."/>
            <person name="De Carvalho L.P.S."/>
            <person name="Shen B."/>
        </authorList>
    </citation>
    <scope>NUCLEOTIDE SEQUENCE [LARGE SCALE GENOMIC DNA]</scope>
    <source>
        <strain evidence="1 2">NPDC001281</strain>
    </source>
</reference>
<dbReference type="NCBIfam" id="NF041591">
    <property type="entry name" value="CxxC_VVA0879"/>
    <property type="match status" value="1"/>
</dbReference>
<proteinExistence type="predicted"/>
<sequence>MITRALSEAELRTEAEQRFGSDLANWAFRCPRCGDVATGAEFEQALATVPNRAKVSARDLLGQVCIGRALGAGAMPTHEWAGRGCDQRAWAASANHAGPWDVTARDGRRTYYFELA</sequence>
<dbReference type="EMBL" id="JBIAXI010000024">
    <property type="protein sequence ID" value="MFF4777561.1"/>
    <property type="molecule type" value="Genomic_DNA"/>
</dbReference>
<dbReference type="InterPro" id="IPR048166">
    <property type="entry name" value="VVA0879-like"/>
</dbReference>
<organism evidence="1 2">
    <name type="scientific">Microtetraspora fusca</name>
    <dbReference type="NCBI Taxonomy" id="1997"/>
    <lineage>
        <taxon>Bacteria</taxon>
        <taxon>Bacillati</taxon>
        <taxon>Actinomycetota</taxon>
        <taxon>Actinomycetes</taxon>
        <taxon>Streptosporangiales</taxon>
        <taxon>Streptosporangiaceae</taxon>
        <taxon>Microtetraspora</taxon>
    </lineage>
</organism>
<accession>A0ABW6VF70</accession>
<gene>
    <name evidence="1" type="ORF">ACFY05_32360</name>
</gene>
<dbReference type="RefSeq" id="WP_387346037.1">
    <property type="nucleotide sequence ID" value="NZ_JBIAXI010000024.1"/>
</dbReference>
<keyword evidence="2" id="KW-1185">Reference proteome</keyword>
<name>A0ABW6VF70_MICFU</name>